<comment type="caution">
    <text evidence="2">The sequence shown here is derived from an EMBL/GenBank/DDBJ whole genome shotgun (WGS) entry which is preliminary data.</text>
</comment>
<dbReference type="EMBL" id="JAULSO010000002">
    <property type="protein sequence ID" value="KAK3689014.1"/>
    <property type="molecule type" value="Genomic_DNA"/>
</dbReference>
<evidence type="ECO:0000256" key="1">
    <source>
        <dbReference type="SAM" id="SignalP"/>
    </source>
</evidence>
<accession>A0AAE1CCY7</accession>
<feature type="chain" id="PRO_5042108116" description="Secreted protein" evidence="1">
    <location>
        <begin position="21"/>
        <end position="105"/>
    </location>
</feature>
<organism evidence="2 3">
    <name type="scientific">Podospora appendiculata</name>
    <dbReference type="NCBI Taxonomy" id="314037"/>
    <lineage>
        <taxon>Eukaryota</taxon>
        <taxon>Fungi</taxon>
        <taxon>Dikarya</taxon>
        <taxon>Ascomycota</taxon>
        <taxon>Pezizomycotina</taxon>
        <taxon>Sordariomycetes</taxon>
        <taxon>Sordariomycetidae</taxon>
        <taxon>Sordariales</taxon>
        <taxon>Podosporaceae</taxon>
        <taxon>Podospora</taxon>
    </lineage>
</organism>
<feature type="signal peptide" evidence="1">
    <location>
        <begin position="1"/>
        <end position="20"/>
    </location>
</feature>
<keyword evidence="3" id="KW-1185">Reference proteome</keyword>
<dbReference type="AlphaFoldDB" id="A0AAE1CCY7"/>
<keyword evidence="1" id="KW-0732">Signal</keyword>
<evidence type="ECO:0000313" key="2">
    <source>
        <dbReference type="EMBL" id="KAK3689014.1"/>
    </source>
</evidence>
<dbReference type="Proteomes" id="UP001270362">
    <property type="component" value="Unassembled WGS sequence"/>
</dbReference>
<gene>
    <name evidence="2" type="ORF">B0T22DRAFT_440520</name>
</gene>
<reference evidence="2" key="1">
    <citation type="journal article" date="2023" name="Mol. Phylogenet. Evol.">
        <title>Genome-scale phylogeny and comparative genomics of the fungal order Sordariales.</title>
        <authorList>
            <person name="Hensen N."/>
            <person name="Bonometti L."/>
            <person name="Westerberg I."/>
            <person name="Brannstrom I.O."/>
            <person name="Guillou S."/>
            <person name="Cros-Aarteil S."/>
            <person name="Calhoun S."/>
            <person name="Haridas S."/>
            <person name="Kuo A."/>
            <person name="Mondo S."/>
            <person name="Pangilinan J."/>
            <person name="Riley R."/>
            <person name="LaButti K."/>
            <person name="Andreopoulos B."/>
            <person name="Lipzen A."/>
            <person name="Chen C."/>
            <person name="Yan M."/>
            <person name="Daum C."/>
            <person name="Ng V."/>
            <person name="Clum A."/>
            <person name="Steindorff A."/>
            <person name="Ohm R.A."/>
            <person name="Martin F."/>
            <person name="Silar P."/>
            <person name="Natvig D.O."/>
            <person name="Lalanne C."/>
            <person name="Gautier V."/>
            <person name="Ament-Velasquez S.L."/>
            <person name="Kruys A."/>
            <person name="Hutchinson M.I."/>
            <person name="Powell A.J."/>
            <person name="Barry K."/>
            <person name="Miller A.N."/>
            <person name="Grigoriev I.V."/>
            <person name="Debuchy R."/>
            <person name="Gladieux P."/>
            <person name="Hiltunen Thoren M."/>
            <person name="Johannesson H."/>
        </authorList>
    </citation>
    <scope>NUCLEOTIDE SEQUENCE</scope>
    <source>
        <strain evidence="2">CBS 314.62</strain>
    </source>
</reference>
<sequence length="105" mass="11614">MLLLLLLLASVCVRPRRLLALFSRFSTGRVAKHGSPGAFRHIARARPAKRRSRLWHSWSIPLVGNSAGGWTPIMGTIQRLWGATERNGSCIKHDIDILSSVPGAY</sequence>
<reference evidence="2" key="2">
    <citation type="submission" date="2023-06" db="EMBL/GenBank/DDBJ databases">
        <authorList>
            <consortium name="Lawrence Berkeley National Laboratory"/>
            <person name="Haridas S."/>
            <person name="Hensen N."/>
            <person name="Bonometti L."/>
            <person name="Westerberg I."/>
            <person name="Brannstrom I.O."/>
            <person name="Guillou S."/>
            <person name="Cros-Aarteil S."/>
            <person name="Calhoun S."/>
            <person name="Kuo A."/>
            <person name="Mondo S."/>
            <person name="Pangilinan J."/>
            <person name="Riley R."/>
            <person name="Labutti K."/>
            <person name="Andreopoulos B."/>
            <person name="Lipzen A."/>
            <person name="Chen C."/>
            <person name="Yanf M."/>
            <person name="Daum C."/>
            <person name="Ng V."/>
            <person name="Clum A."/>
            <person name="Steindorff A."/>
            <person name="Ohm R."/>
            <person name="Martin F."/>
            <person name="Silar P."/>
            <person name="Natvig D."/>
            <person name="Lalanne C."/>
            <person name="Gautier V."/>
            <person name="Ament-Velasquez S.L."/>
            <person name="Kruys A."/>
            <person name="Hutchinson M.I."/>
            <person name="Powell A.J."/>
            <person name="Barry K."/>
            <person name="Miller A.N."/>
            <person name="Grigoriev I.V."/>
            <person name="Debuchy R."/>
            <person name="Gladieux P."/>
            <person name="Thoren M.H."/>
            <person name="Johannesson H."/>
        </authorList>
    </citation>
    <scope>NUCLEOTIDE SEQUENCE</scope>
    <source>
        <strain evidence="2">CBS 314.62</strain>
    </source>
</reference>
<name>A0AAE1CCY7_9PEZI</name>
<evidence type="ECO:0008006" key="4">
    <source>
        <dbReference type="Google" id="ProtNLM"/>
    </source>
</evidence>
<evidence type="ECO:0000313" key="3">
    <source>
        <dbReference type="Proteomes" id="UP001270362"/>
    </source>
</evidence>
<proteinExistence type="predicted"/>
<protein>
    <recommendedName>
        <fullName evidence="4">Secreted protein</fullName>
    </recommendedName>
</protein>